<evidence type="ECO:0000256" key="3">
    <source>
        <dbReference type="ARBA" id="ARBA00022606"/>
    </source>
</evidence>
<accession>A0AAV2QFA2</accession>
<keyword evidence="7 11" id="KW-0040">ANK repeat</keyword>
<dbReference type="InterPro" id="IPR052076">
    <property type="entry name" value="TRP_cation_channel"/>
</dbReference>
<feature type="repeat" description="ANK" evidence="11">
    <location>
        <begin position="186"/>
        <end position="218"/>
    </location>
</feature>
<keyword evidence="4 12" id="KW-0812">Transmembrane</keyword>
<dbReference type="Proteomes" id="UP001497623">
    <property type="component" value="Unassembled WGS sequence"/>
</dbReference>
<dbReference type="InterPro" id="IPR005821">
    <property type="entry name" value="Ion_trans_dom"/>
</dbReference>
<organism evidence="14 15">
    <name type="scientific">Meganyctiphanes norvegica</name>
    <name type="common">Northern krill</name>
    <name type="synonym">Thysanopoda norvegica</name>
    <dbReference type="NCBI Taxonomy" id="48144"/>
    <lineage>
        <taxon>Eukaryota</taxon>
        <taxon>Metazoa</taxon>
        <taxon>Ecdysozoa</taxon>
        <taxon>Arthropoda</taxon>
        <taxon>Crustacea</taxon>
        <taxon>Multicrustacea</taxon>
        <taxon>Malacostraca</taxon>
        <taxon>Eumalacostraca</taxon>
        <taxon>Eucarida</taxon>
        <taxon>Euphausiacea</taxon>
        <taxon>Euphausiidae</taxon>
        <taxon>Meganyctiphanes</taxon>
    </lineage>
</organism>
<dbReference type="PROSITE" id="PS50088">
    <property type="entry name" value="ANK_REPEAT"/>
    <property type="match status" value="5"/>
</dbReference>
<evidence type="ECO:0000256" key="11">
    <source>
        <dbReference type="PROSITE-ProRule" id="PRU00023"/>
    </source>
</evidence>
<reference evidence="14 15" key="1">
    <citation type="submission" date="2024-05" db="EMBL/GenBank/DDBJ databases">
        <authorList>
            <person name="Wallberg A."/>
        </authorList>
    </citation>
    <scope>NUCLEOTIDE SEQUENCE [LARGE SCALE GENOMIC DNA]</scope>
</reference>
<name>A0AAV2QFA2_MEGNR</name>
<feature type="repeat" description="ANK" evidence="11">
    <location>
        <begin position="75"/>
        <end position="107"/>
    </location>
</feature>
<evidence type="ECO:0000256" key="4">
    <source>
        <dbReference type="ARBA" id="ARBA00022692"/>
    </source>
</evidence>
<protein>
    <recommendedName>
        <fullName evidence="13">Ion transport domain-containing protein</fullName>
    </recommendedName>
</protein>
<evidence type="ECO:0000256" key="8">
    <source>
        <dbReference type="ARBA" id="ARBA00023065"/>
    </source>
</evidence>
<keyword evidence="15" id="KW-1185">Reference proteome</keyword>
<feature type="transmembrane region" description="Helical" evidence="12">
    <location>
        <begin position="697"/>
        <end position="716"/>
    </location>
</feature>
<dbReference type="EMBL" id="CAXKWB010006363">
    <property type="protein sequence ID" value="CAL4082486.1"/>
    <property type="molecule type" value="Genomic_DNA"/>
</dbReference>
<feature type="repeat" description="ANK" evidence="11">
    <location>
        <begin position="110"/>
        <end position="142"/>
    </location>
</feature>
<dbReference type="GO" id="GO:0034703">
    <property type="term" value="C:cation channel complex"/>
    <property type="evidence" value="ECO:0007669"/>
    <property type="project" value="UniProtKB-ARBA"/>
</dbReference>
<feature type="domain" description="Ion transport" evidence="13">
    <location>
        <begin position="575"/>
        <end position="788"/>
    </location>
</feature>
<comment type="caution">
    <text evidence="14">The sequence shown here is derived from an EMBL/GenBank/DDBJ whole genome shotgun (WGS) entry which is preliminary data.</text>
</comment>
<dbReference type="InterPro" id="IPR036770">
    <property type="entry name" value="Ankyrin_rpt-contain_sf"/>
</dbReference>
<dbReference type="GO" id="GO:0005216">
    <property type="term" value="F:monoatomic ion channel activity"/>
    <property type="evidence" value="ECO:0007669"/>
    <property type="project" value="InterPro"/>
</dbReference>
<keyword evidence="8" id="KW-0406">Ion transport</keyword>
<keyword evidence="5" id="KW-0677">Repeat</keyword>
<dbReference type="SMART" id="SM00248">
    <property type="entry name" value="ANK"/>
    <property type="match status" value="8"/>
</dbReference>
<evidence type="ECO:0000256" key="6">
    <source>
        <dbReference type="ARBA" id="ARBA00022989"/>
    </source>
</evidence>
<dbReference type="PANTHER" id="PTHR47143">
    <property type="entry name" value="TRANSIENT RECEPTOR POTENTIAL CATION CHANNEL PROTEIN PAINLESS"/>
    <property type="match status" value="1"/>
</dbReference>
<evidence type="ECO:0000256" key="1">
    <source>
        <dbReference type="ARBA" id="ARBA00004141"/>
    </source>
</evidence>
<comment type="subcellular location">
    <subcellularLocation>
        <location evidence="1">Membrane</location>
        <topology evidence="1">Multi-pass membrane protein</topology>
    </subcellularLocation>
</comment>
<feature type="repeat" description="ANK" evidence="11">
    <location>
        <begin position="417"/>
        <end position="449"/>
    </location>
</feature>
<feature type="transmembrane region" description="Helical" evidence="12">
    <location>
        <begin position="633"/>
        <end position="652"/>
    </location>
</feature>
<proteinExistence type="predicted"/>
<dbReference type="AlphaFoldDB" id="A0AAV2QFA2"/>
<evidence type="ECO:0000256" key="10">
    <source>
        <dbReference type="ARBA" id="ARBA00023303"/>
    </source>
</evidence>
<feature type="repeat" description="ANK" evidence="11">
    <location>
        <begin position="301"/>
        <end position="333"/>
    </location>
</feature>
<evidence type="ECO:0000313" key="15">
    <source>
        <dbReference type="Proteomes" id="UP001497623"/>
    </source>
</evidence>
<evidence type="ECO:0000256" key="2">
    <source>
        <dbReference type="ARBA" id="ARBA00022448"/>
    </source>
</evidence>
<dbReference type="PANTHER" id="PTHR47143:SF4">
    <property type="entry name" value="TRANSIENT RECEPTOR POTENTIAL CATION CHANNEL PROTEIN PAINLESS"/>
    <property type="match status" value="1"/>
</dbReference>
<evidence type="ECO:0000256" key="9">
    <source>
        <dbReference type="ARBA" id="ARBA00023136"/>
    </source>
</evidence>
<evidence type="ECO:0000256" key="7">
    <source>
        <dbReference type="ARBA" id="ARBA00023043"/>
    </source>
</evidence>
<dbReference type="Gene3D" id="1.25.40.20">
    <property type="entry name" value="Ankyrin repeat-containing domain"/>
    <property type="match status" value="2"/>
</dbReference>
<feature type="transmembrane region" description="Helical" evidence="12">
    <location>
        <begin position="539"/>
        <end position="560"/>
    </location>
</feature>
<dbReference type="Pfam" id="PF00023">
    <property type="entry name" value="Ank"/>
    <property type="match status" value="1"/>
</dbReference>
<gene>
    <name evidence="14" type="ORF">MNOR_LOCUS11912</name>
</gene>
<evidence type="ECO:0000259" key="13">
    <source>
        <dbReference type="Pfam" id="PF00520"/>
    </source>
</evidence>
<feature type="transmembrane region" description="Helical" evidence="12">
    <location>
        <begin position="757"/>
        <end position="778"/>
    </location>
</feature>
<evidence type="ECO:0000313" key="14">
    <source>
        <dbReference type="EMBL" id="CAL4082486.1"/>
    </source>
</evidence>
<dbReference type="PROSITE" id="PS50297">
    <property type="entry name" value="ANK_REP_REGION"/>
    <property type="match status" value="5"/>
</dbReference>
<dbReference type="InterPro" id="IPR002110">
    <property type="entry name" value="Ankyrin_rpt"/>
</dbReference>
<keyword evidence="9 12" id="KW-0472">Membrane</keyword>
<dbReference type="Pfam" id="PF12796">
    <property type="entry name" value="Ank_2"/>
    <property type="match status" value="3"/>
</dbReference>
<dbReference type="SUPFAM" id="SSF48403">
    <property type="entry name" value="Ankyrin repeat"/>
    <property type="match status" value="2"/>
</dbReference>
<dbReference type="Pfam" id="PF00520">
    <property type="entry name" value="Ion_trans"/>
    <property type="match status" value="1"/>
</dbReference>
<feature type="transmembrane region" description="Helical" evidence="12">
    <location>
        <begin position="658"/>
        <end position="676"/>
    </location>
</feature>
<keyword evidence="3" id="KW-0716">Sensory transduction</keyword>
<sequence>MPENNRVNTMEAGVRLITHSNGSSEAVPVENLPTELLTKLQGGSNDVLLAEQLAHLLPQDDHSSDLNYMFPHKSVDGTLLHLATRRNLPKVAKLLIDKGANPDCRDTRGDRYCPIHYAAEMGYHSLMEILLQGGANPNSTESGNRHSSLHLLVESEQRLSDSKDFEKCLDLLLKHNQMNVDILNKDKETALYLAVERDWEYMVKLLVLKGADLDYKVRNNLSLKDYIDSKFTVLLESIEADNELSNIRNKNISEKIQHFHNELKDNLRMQNIKKFSDILNEIEMVKGKTGLLLVLDSEEDQGKTLLQYACDNGYTEFVDVLINRGVDPLKKDIANHYTPLLYAAGKGYHKILKKLISKMQAEKQLNKGLSQKDKRGETVLHKVVKQEYPRNDASYMHCLKALLKLKPNLNIDATDESGNTALHYAALLDDQTYARLLLINGANLGIRNKNKKLTITNIQASVLKDGLDHCIELPKSNMKGSVSVQDFEVRFNYSQLIGSRESETECIKFLSSSETHCHLLCHPIINTFLSLKWQRIQKYYIFNFSFYVLYLAFLTSYIFLFHDKINGLTSSSFSSENNNGTLDAEISMSEAEHSDLKLTLQILISLMTFLLGIKEGVQFTLSSYSYITSFKNILELTLVTMTFVLLFAKFTPLVQQALSAWLILLAWINFILILGCHPKLAIYITMFKRVSHNFIKFIILFSCMILAFSFSFYLVFQFDENFTSVPQTFFRTFVMTTGELEYTSLPFDTFPFASHTLFFLFVLFILLVLMNFITGLAVSDIHMIQQEAEIYSYRNQVELISHLESQSAAWLCASNPVKKFLNTTLMFPSCLKTERVQMFPNRSAKKRYKVLQYIRGCLGLIPTDQHHVQCTCKHSHRFCLEQSQVDSALTIVLAEKDTSERMTHLEDHVSEIMTQIDEKMHTVDKRVEDLADLLKEVHGHVMNIKKT</sequence>
<evidence type="ECO:0000256" key="12">
    <source>
        <dbReference type="SAM" id="Phobius"/>
    </source>
</evidence>
<keyword evidence="10" id="KW-0407">Ion channel</keyword>
<keyword evidence="2" id="KW-0813">Transport</keyword>
<keyword evidence="6 12" id="KW-1133">Transmembrane helix</keyword>
<evidence type="ECO:0000256" key="5">
    <source>
        <dbReference type="ARBA" id="ARBA00022737"/>
    </source>
</evidence>